<feature type="signal peptide" evidence="2">
    <location>
        <begin position="1"/>
        <end position="20"/>
    </location>
</feature>
<feature type="compositionally biased region" description="Gly residues" evidence="1">
    <location>
        <begin position="326"/>
        <end position="341"/>
    </location>
</feature>
<accession>A0AAD7JMY2</accession>
<protein>
    <submittedName>
        <fullName evidence="3">Uncharacterized protein</fullName>
    </submittedName>
</protein>
<organism evidence="3 4">
    <name type="scientific">Mycena metata</name>
    <dbReference type="NCBI Taxonomy" id="1033252"/>
    <lineage>
        <taxon>Eukaryota</taxon>
        <taxon>Fungi</taxon>
        <taxon>Dikarya</taxon>
        <taxon>Basidiomycota</taxon>
        <taxon>Agaricomycotina</taxon>
        <taxon>Agaricomycetes</taxon>
        <taxon>Agaricomycetidae</taxon>
        <taxon>Agaricales</taxon>
        <taxon>Marasmiineae</taxon>
        <taxon>Mycenaceae</taxon>
        <taxon>Mycena</taxon>
    </lineage>
</organism>
<feature type="chain" id="PRO_5042229838" evidence="2">
    <location>
        <begin position="21"/>
        <end position="407"/>
    </location>
</feature>
<dbReference type="PROSITE" id="PS51257">
    <property type="entry name" value="PROKAR_LIPOPROTEIN"/>
    <property type="match status" value="1"/>
</dbReference>
<name>A0AAD7JMY2_9AGAR</name>
<keyword evidence="4" id="KW-1185">Reference proteome</keyword>
<comment type="caution">
    <text evidence="3">The sequence shown here is derived from an EMBL/GenBank/DDBJ whole genome shotgun (WGS) entry which is preliminary data.</text>
</comment>
<evidence type="ECO:0000256" key="2">
    <source>
        <dbReference type="SAM" id="SignalP"/>
    </source>
</evidence>
<reference evidence="3" key="1">
    <citation type="submission" date="2023-03" db="EMBL/GenBank/DDBJ databases">
        <title>Massive genome expansion in bonnet fungi (Mycena s.s.) driven by repeated elements and novel gene families across ecological guilds.</title>
        <authorList>
            <consortium name="Lawrence Berkeley National Laboratory"/>
            <person name="Harder C.B."/>
            <person name="Miyauchi S."/>
            <person name="Viragh M."/>
            <person name="Kuo A."/>
            <person name="Thoen E."/>
            <person name="Andreopoulos B."/>
            <person name="Lu D."/>
            <person name="Skrede I."/>
            <person name="Drula E."/>
            <person name="Henrissat B."/>
            <person name="Morin E."/>
            <person name="Kohler A."/>
            <person name="Barry K."/>
            <person name="LaButti K."/>
            <person name="Morin E."/>
            <person name="Salamov A."/>
            <person name="Lipzen A."/>
            <person name="Mereny Z."/>
            <person name="Hegedus B."/>
            <person name="Baldrian P."/>
            <person name="Stursova M."/>
            <person name="Weitz H."/>
            <person name="Taylor A."/>
            <person name="Grigoriev I.V."/>
            <person name="Nagy L.G."/>
            <person name="Martin F."/>
            <person name="Kauserud H."/>
        </authorList>
    </citation>
    <scope>NUCLEOTIDE SEQUENCE</scope>
    <source>
        <strain evidence="3">CBHHK182m</strain>
    </source>
</reference>
<keyword evidence="2" id="KW-0732">Signal</keyword>
<evidence type="ECO:0000256" key="1">
    <source>
        <dbReference type="SAM" id="MobiDB-lite"/>
    </source>
</evidence>
<dbReference type="EMBL" id="JARKIB010000020">
    <property type="protein sequence ID" value="KAJ7768308.1"/>
    <property type="molecule type" value="Genomic_DNA"/>
</dbReference>
<dbReference type="AlphaFoldDB" id="A0AAD7JMY2"/>
<feature type="region of interest" description="Disordered" evidence="1">
    <location>
        <begin position="321"/>
        <end position="379"/>
    </location>
</feature>
<sequence>MPRLYTVALFALLSAPSALAGSSCVAFDTAWNLLAFNFKGKDYNAGTSDTWASGTPTDITTTGRPPFDGTNTKCYLSQFFNAIYVLGADTSKPNDIYIYDAAGKKWTDQSITAAGFDPTSFEAILDHDTNVFYALSKGETYSLDMGDLAAAQSTAIAWKDQGAAEITTTNYDPVMAVAQNHVFFFGVPGNAAGSASIFVIHFAFWQTPAQAFTGPAFPDSHGQATSFFLDSGVQQEIAFIPDDGSQTYIVNIETNATITMAGPSVVDAAATYFASTTALVQLAANGAVSWLPYDPSSNGANAANTAAKWSPVASLNTITGASGSSGTSGGSSAGGASGTSGGSTSKTSAAAGGSAPTGGAKSGSPSASGSGAAPSGSGTSAAVGRGVSVAWSAGSVLGLVGLAFSLL</sequence>
<evidence type="ECO:0000313" key="3">
    <source>
        <dbReference type="EMBL" id="KAJ7768308.1"/>
    </source>
</evidence>
<gene>
    <name evidence="3" type="ORF">B0H16DRAFT_1661120</name>
</gene>
<feature type="compositionally biased region" description="Low complexity" evidence="1">
    <location>
        <begin position="342"/>
        <end position="379"/>
    </location>
</feature>
<proteinExistence type="predicted"/>
<evidence type="ECO:0000313" key="4">
    <source>
        <dbReference type="Proteomes" id="UP001215598"/>
    </source>
</evidence>
<dbReference type="Proteomes" id="UP001215598">
    <property type="component" value="Unassembled WGS sequence"/>
</dbReference>